<keyword evidence="1" id="KW-0880">Kelch repeat</keyword>
<dbReference type="InterPro" id="IPR015915">
    <property type="entry name" value="Kelch-typ_b-propeller"/>
</dbReference>
<evidence type="ECO:0000259" key="5">
    <source>
        <dbReference type="Pfam" id="PF07699"/>
    </source>
</evidence>
<dbReference type="SUPFAM" id="SSF57184">
    <property type="entry name" value="Growth factor receptor domain"/>
    <property type="match status" value="1"/>
</dbReference>
<feature type="chain" id="PRO_5039938146" description="Tyrosine-protein kinase ephrin type A/B receptor-like domain-containing protein" evidence="4">
    <location>
        <begin position="30"/>
        <end position="1261"/>
    </location>
</feature>
<keyword evidence="2" id="KW-0677">Repeat</keyword>
<dbReference type="PANTHER" id="PTHR46093">
    <property type="entry name" value="ACYL-COA-BINDING DOMAIN-CONTAINING PROTEIN 5"/>
    <property type="match status" value="1"/>
</dbReference>
<gene>
    <name evidence="6" type="ORF">KIPB_001496</name>
</gene>
<dbReference type="Pfam" id="PF07699">
    <property type="entry name" value="Ephrin_rec_like"/>
    <property type="match status" value="1"/>
</dbReference>
<dbReference type="PANTHER" id="PTHR46093:SF18">
    <property type="entry name" value="FIBRONECTIN TYPE-III DOMAIN-CONTAINING PROTEIN"/>
    <property type="match status" value="1"/>
</dbReference>
<evidence type="ECO:0000313" key="6">
    <source>
        <dbReference type="EMBL" id="GIQ80664.1"/>
    </source>
</evidence>
<protein>
    <recommendedName>
        <fullName evidence="5">Tyrosine-protein kinase ephrin type A/B receptor-like domain-containing protein</fullName>
    </recommendedName>
</protein>
<feature type="domain" description="Tyrosine-protein kinase ephrin type A/B receptor-like" evidence="5">
    <location>
        <begin position="774"/>
        <end position="821"/>
    </location>
</feature>
<feature type="transmembrane region" description="Helical" evidence="3">
    <location>
        <begin position="885"/>
        <end position="904"/>
    </location>
</feature>
<feature type="transmembrane region" description="Helical" evidence="3">
    <location>
        <begin position="937"/>
        <end position="959"/>
    </location>
</feature>
<name>A0A9K3CP31_9EUKA</name>
<dbReference type="OrthoDB" id="10251809at2759"/>
<proteinExistence type="predicted"/>
<evidence type="ECO:0000256" key="1">
    <source>
        <dbReference type="ARBA" id="ARBA00022441"/>
    </source>
</evidence>
<keyword evidence="3" id="KW-0472">Membrane</keyword>
<sequence length="1261" mass="135378">MRTLAPLGPLALVLVAICVLAVLLPAVDARGVSFKHAKHAKSKSVGTTGIVTQTKEAPTLAEGESGIVWEAVPENGAPPARRYANALLKDDVRERLIVFGGTDTINFYSDLWFFDIPTQIWQKAAVLGAEPPGRAAPVAFLDGDNIYVGFGFQYLTPKDDTFYSDMWMLNQEEMIWNEVTTDVSQRSNVFYAPVEHPDWGNCLLMFGGMVGDSVLRDTYLFEPSSDGGTFHSIDTTEATTPPACSNGCAVSTGNTVYMHGGYGGLTNEGEELVNIETFRFRIEENGDMDWTCVWSVPEDTTGVQVPPGVTDQCCYLDEAGENLQVVFGWLSWSDADWMTDLYSLYLDPTDSNPSSVVWTKQDADLDNEDSDDVVYARDSALMITDQGRGIVFGGWGEEIDNDLLYVSAHDPSTPGAIAVDEIHSAYDGVPALVSVAHATSGDSIYGFGGQTDYNDALNTFFGFNTTSSTWFTPSASGDLPPSRYDAMMESFGPVLVLFGGQDATGGFLDDMYVYHTSTTLMKLLETTGTPPSARSSAATTTVGETLFLHGGLTSAGVDGDLFMINYIDKIWTPLTSLETEGCSPVLRTSHNMVFMPDPNSDPEETSTYSLSDGDLYVLSGLDESMWPVNGIFKAVIDLDAETVCWQHVDDPDDVAPAYAAAPAAVIGSRVLSTGGSGTEMRSEPGIIKVADFAPGPDTPSLTELALEGDTMERNRMSYMTGMAGTQLITLGGYLVNTATSPQGKKVPSVWVTDLSPICTGDGSDDEGCYPCTKGTVYSSETGQCEACAAGSYAAQDGLSECTACPMGFYNPYTHAESRIFCFACPSGTYNDEIGQAECKTCWDGYTCPVASITPSESDSDTDTVVSVTPEPLEVDQDKVDRYLKLLYIILGGICASGLLVLICGKTHLIKKIDLFALNYVFTVPATLGSKTTWIGGFFSAVFICSFVVMGSGLVIPYLYTNISEDRGLVPLCLASTVLTGNMTVDMAFTGQFDDCALIADGEYGTCSSDVTVTVPSDINTGGVYTQTCMQSSLASGTADTTACAVRVEIQDALLSSRESEFSLQILGSGEYFASAIDWEVSSNASNPGQISSIGGTLLPYTGMTFRGTTTPTEIGLFSTESMYDIEYEDEGEDNPSTGRIFEFIGYERGTMVSNVDFHDENGVSVTFILERSENVLSWSRSIVQNPAAFAAAILGSYTGLQGMFGSGVGYVRTVWGWAKGRWGKEKLQKKLARVHTKSSREQVPAGPGYINPLGVVPTATV</sequence>
<reference evidence="6 7" key="1">
    <citation type="journal article" date="2018" name="PLoS ONE">
        <title>The draft genome of Kipferlia bialata reveals reductive genome evolution in fornicate parasites.</title>
        <authorList>
            <person name="Tanifuji G."/>
            <person name="Takabayashi S."/>
            <person name="Kume K."/>
            <person name="Takagi M."/>
            <person name="Nakayama T."/>
            <person name="Kamikawa R."/>
            <person name="Inagaki Y."/>
            <person name="Hashimoto T."/>
        </authorList>
    </citation>
    <scope>NUCLEOTIDE SEQUENCE [LARGE SCALE GENOMIC DNA]</scope>
    <source>
        <strain evidence="6">NY0173</strain>
    </source>
</reference>
<dbReference type="EMBL" id="BDIP01000216">
    <property type="protein sequence ID" value="GIQ80664.1"/>
    <property type="molecule type" value="Genomic_DNA"/>
</dbReference>
<dbReference type="SUPFAM" id="SSF117281">
    <property type="entry name" value="Kelch motif"/>
    <property type="match status" value="2"/>
</dbReference>
<dbReference type="Pfam" id="PF24681">
    <property type="entry name" value="Kelch_KLHDC2_KLHL20_DRC7"/>
    <property type="match status" value="2"/>
</dbReference>
<dbReference type="Gene3D" id="2.120.10.80">
    <property type="entry name" value="Kelch-type beta propeller"/>
    <property type="match status" value="3"/>
</dbReference>
<dbReference type="AlphaFoldDB" id="A0A9K3CP31"/>
<accession>A0A9K3CP31</accession>
<dbReference type="Gene3D" id="2.10.50.10">
    <property type="entry name" value="Tumor Necrosis Factor Receptor, subunit A, domain 2"/>
    <property type="match status" value="1"/>
</dbReference>
<dbReference type="Proteomes" id="UP000265618">
    <property type="component" value="Unassembled WGS sequence"/>
</dbReference>
<comment type="caution">
    <text evidence="6">The sequence shown here is derived from an EMBL/GenBank/DDBJ whole genome shotgun (WGS) entry which is preliminary data.</text>
</comment>
<keyword evidence="7" id="KW-1185">Reference proteome</keyword>
<keyword evidence="3" id="KW-1133">Transmembrane helix</keyword>
<organism evidence="6 7">
    <name type="scientific">Kipferlia bialata</name>
    <dbReference type="NCBI Taxonomy" id="797122"/>
    <lineage>
        <taxon>Eukaryota</taxon>
        <taxon>Metamonada</taxon>
        <taxon>Carpediemonas-like organisms</taxon>
        <taxon>Kipferlia</taxon>
    </lineage>
</organism>
<evidence type="ECO:0000313" key="7">
    <source>
        <dbReference type="Proteomes" id="UP000265618"/>
    </source>
</evidence>
<keyword evidence="4" id="KW-0732">Signal</keyword>
<feature type="signal peptide" evidence="4">
    <location>
        <begin position="1"/>
        <end position="29"/>
    </location>
</feature>
<evidence type="ECO:0000256" key="2">
    <source>
        <dbReference type="ARBA" id="ARBA00022737"/>
    </source>
</evidence>
<dbReference type="InterPro" id="IPR009030">
    <property type="entry name" value="Growth_fac_rcpt_cys_sf"/>
</dbReference>
<keyword evidence="3" id="KW-0812">Transmembrane</keyword>
<evidence type="ECO:0000256" key="4">
    <source>
        <dbReference type="SAM" id="SignalP"/>
    </source>
</evidence>
<dbReference type="InterPro" id="IPR011641">
    <property type="entry name" value="Tyr-kin_ephrin_A/B_rcpt-like"/>
</dbReference>
<evidence type="ECO:0000256" key="3">
    <source>
        <dbReference type="SAM" id="Phobius"/>
    </source>
</evidence>
<dbReference type="SMART" id="SM01411">
    <property type="entry name" value="Ephrin_rec_like"/>
    <property type="match status" value="2"/>
</dbReference>